<dbReference type="AlphaFoldDB" id="A0A846N028"/>
<dbReference type="Proteomes" id="UP000570514">
    <property type="component" value="Unassembled WGS sequence"/>
</dbReference>
<name>A0A846N028_9PROT</name>
<proteinExistence type="predicted"/>
<protein>
    <submittedName>
        <fullName evidence="1">Uncharacterized protein</fullName>
    </submittedName>
</protein>
<evidence type="ECO:0000313" key="1">
    <source>
        <dbReference type="EMBL" id="NIK88612.1"/>
    </source>
</evidence>
<reference evidence="1 2" key="1">
    <citation type="submission" date="2020-03" db="EMBL/GenBank/DDBJ databases">
        <title>Genomic Encyclopedia of Type Strains, Phase IV (KMG-IV): sequencing the most valuable type-strain genomes for metagenomic binning, comparative biology and taxonomic classification.</title>
        <authorList>
            <person name="Goeker M."/>
        </authorList>
    </citation>
    <scope>NUCLEOTIDE SEQUENCE [LARGE SCALE GENOMIC DNA]</scope>
    <source>
        <strain evidence="1 2">DSM 19867</strain>
    </source>
</reference>
<dbReference type="EMBL" id="JAASRM010000001">
    <property type="protein sequence ID" value="NIK88612.1"/>
    <property type="molecule type" value="Genomic_DNA"/>
</dbReference>
<evidence type="ECO:0000313" key="2">
    <source>
        <dbReference type="Proteomes" id="UP000570514"/>
    </source>
</evidence>
<accession>A0A846N028</accession>
<keyword evidence="2" id="KW-1185">Reference proteome</keyword>
<dbReference type="InterPro" id="IPR046722">
    <property type="entry name" value="DUF6614"/>
</dbReference>
<gene>
    <name evidence="1" type="ORF">FHS83_001930</name>
</gene>
<sequence length="116" mass="13290">MDHYHIFFDLKPGANDLDVARGVARYMGHLKERGLIEGWRLTRRKLGLGPKEMGEFHCVVETRDLAQLDAAFQHVSSRAEPVESLHFAVNRFAANLTFALYRDFPDAGRQEGEEKF</sequence>
<organism evidence="1 2">
    <name type="scientific">Rhizomicrobium palustre</name>
    <dbReference type="NCBI Taxonomy" id="189966"/>
    <lineage>
        <taxon>Bacteria</taxon>
        <taxon>Pseudomonadati</taxon>
        <taxon>Pseudomonadota</taxon>
        <taxon>Alphaproteobacteria</taxon>
        <taxon>Micropepsales</taxon>
        <taxon>Micropepsaceae</taxon>
        <taxon>Rhizomicrobium</taxon>
    </lineage>
</organism>
<dbReference type="Pfam" id="PF20319">
    <property type="entry name" value="DUF6614"/>
    <property type="match status" value="1"/>
</dbReference>
<comment type="caution">
    <text evidence="1">The sequence shown here is derived from an EMBL/GenBank/DDBJ whole genome shotgun (WGS) entry which is preliminary data.</text>
</comment>